<dbReference type="SUPFAM" id="SSF53474">
    <property type="entry name" value="alpha/beta-Hydrolases"/>
    <property type="match status" value="1"/>
</dbReference>
<proteinExistence type="inferred from homology"/>
<evidence type="ECO:0000256" key="1">
    <source>
        <dbReference type="ARBA" id="ARBA00006499"/>
    </source>
</evidence>
<accession>A0A7Y0I006</accession>
<evidence type="ECO:0000259" key="3">
    <source>
        <dbReference type="Pfam" id="PF02230"/>
    </source>
</evidence>
<organism evidence="4 5">
    <name type="scientific">Bifidobacterium moraviense</name>
    <dbReference type="NCBI Taxonomy" id="2675323"/>
    <lineage>
        <taxon>Bacteria</taxon>
        <taxon>Bacillati</taxon>
        <taxon>Actinomycetota</taxon>
        <taxon>Actinomycetes</taxon>
        <taxon>Bifidobacteriales</taxon>
        <taxon>Bifidobacteriaceae</taxon>
        <taxon>Bifidobacterium</taxon>
    </lineage>
</organism>
<dbReference type="Pfam" id="PF02230">
    <property type="entry name" value="Abhydrolase_2"/>
    <property type="match status" value="1"/>
</dbReference>
<sequence>MHLRMTSHIVTDYGHDAERGTDPGTGRIDDIVFVMFHGYGNDEREMIRVISAVHAASAGAVHAADAGADADCGPSYLSFTGTVTRPYMGGAYWYPDGCGVEERRAACSAVGDAVTTLLDASACAGRRLVLVGFSQGAYLSYRMVVEHPRLFDAAVLLSPSFRGEERPDPRTPDALDDAHCHTRFLLAYGSDDRTIPQSDQRTAQTVLAATGRAEIRTYPGMGHAIRDDEITDIAAFLRGLPRRCVREDGGFRDAAPDADVF</sequence>
<protein>
    <submittedName>
        <fullName evidence="4">Phospholipase</fullName>
    </submittedName>
</protein>
<dbReference type="InterPro" id="IPR050565">
    <property type="entry name" value="LYPA1-2/EST-like"/>
</dbReference>
<dbReference type="PANTHER" id="PTHR10655">
    <property type="entry name" value="LYSOPHOSPHOLIPASE-RELATED"/>
    <property type="match status" value="1"/>
</dbReference>
<dbReference type="Gene3D" id="3.40.50.1820">
    <property type="entry name" value="alpha/beta hydrolase"/>
    <property type="match status" value="1"/>
</dbReference>
<dbReference type="PANTHER" id="PTHR10655:SF17">
    <property type="entry name" value="LYSOPHOSPHOLIPASE-LIKE PROTEIN 1"/>
    <property type="match status" value="1"/>
</dbReference>
<comment type="caution">
    <text evidence="4">The sequence shown here is derived from an EMBL/GenBank/DDBJ whole genome shotgun (WGS) entry which is preliminary data.</text>
</comment>
<comment type="similarity">
    <text evidence="1">Belongs to the AB hydrolase superfamily. AB hydrolase 2 family.</text>
</comment>
<dbReference type="InterPro" id="IPR029058">
    <property type="entry name" value="AB_hydrolase_fold"/>
</dbReference>
<name>A0A7Y0I006_9BIFI</name>
<dbReference type="InterPro" id="IPR003140">
    <property type="entry name" value="PLipase/COase/thioEstase"/>
</dbReference>
<dbReference type="RefSeq" id="WP_169276430.1">
    <property type="nucleotide sequence ID" value="NZ_JAAIIH010000027.1"/>
</dbReference>
<keyword evidence="2" id="KW-0378">Hydrolase</keyword>
<feature type="domain" description="Phospholipase/carboxylesterase/thioesterase" evidence="3">
    <location>
        <begin position="115"/>
        <end position="238"/>
    </location>
</feature>
<dbReference type="EMBL" id="JAAIIH010000027">
    <property type="protein sequence ID" value="NMN01359.1"/>
    <property type="molecule type" value="Genomic_DNA"/>
</dbReference>
<dbReference type="Proteomes" id="UP000588277">
    <property type="component" value="Unassembled WGS sequence"/>
</dbReference>
<evidence type="ECO:0000256" key="2">
    <source>
        <dbReference type="ARBA" id="ARBA00022801"/>
    </source>
</evidence>
<dbReference type="GO" id="GO:0016787">
    <property type="term" value="F:hydrolase activity"/>
    <property type="evidence" value="ECO:0007669"/>
    <property type="project" value="UniProtKB-KW"/>
</dbReference>
<gene>
    <name evidence="4" type="ORF">G1C96_1950</name>
</gene>
<evidence type="ECO:0000313" key="4">
    <source>
        <dbReference type="EMBL" id="NMN01359.1"/>
    </source>
</evidence>
<keyword evidence="5" id="KW-1185">Reference proteome</keyword>
<reference evidence="4 5" key="1">
    <citation type="submission" date="2020-02" db="EMBL/GenBank/DDBJ databases">
        <title>Characterization of phylogenetic diversity of novel bifidobacterial species isolated in Czech ZOOs.</title>
        <authorList>
            <person name="Lugli G.A."/>
            <person name="Vera N.B."/>
            <person name="Ventura M."/>
        </authorList>
    </citation>
    <scope>NUCLEOTIDE SEQUENCE [LARGE SCALE GENOMIC DNA]</scope>
    <source>
        <strain evidence="4 5">DSM 109958</strain>
    </source>
</reference>
<dbReference type="AlphaFoldDB" id="A0A7Y0I006"/>
<evidence type="ECO:0000313" key="5">
    <source>
        <dbReference type="Proteomes" id="UP000588277"/>
    </source>
</evidence>